<keyword evidence="3 6" id="KW-0479">Metal-binding</keyword>
<dbReference type="GO" id="GO:0030973">
    <property type="term" value="F:molybdate ion binding"/>
    <property type="evidence" value="ECO:0007669"/>
    <property type="project" value="TreeGrafter"/>
</dbReference>
<dbReference type="GO" id="GO:0015689">
    <property type="term" value="P:molybdate ion transport"/>
    <property type="evidence" value="ECO:0007669"/>
    <property type="project" value="InterPro"/>
</dbReference>
<evidence type="ECO:0000256" key="4">
    <source>
        <dbReference type="ARBA" id="ARBA00022729"/>
    </source>
</evidence>
<name>A0A1H5WQ75_9VIBR</name>
<keyword evidence="2 6" id="KW-0500">Molybdenum</keyword>
<feature type="binding site" evidence="6">
    <location>
        <position position="37"/>
    </location>
    <ligand>
        <name>molybdate</name>
        <dbReference type="ChEBI" id="CHEBI:36264"/>
    </ligand>
</feature>
<keyword evidence="4 7" id="KW-0732">Signal</keyword>
<accession>A0A1H5WQ75</accession>
<dbReference type="PANTHER" id="PTHR30632:SF17">
    <property type="entry name" value="MOLYBDATE-BINDING PROTEIN MODA"/>
    <property type="match status" value="1"/>
</dbReference>
<feature type="binding site" evidence="6">
    <location>
        <position position="178"/>
    </location>
    <ligand>
        <name>molybdate</name>
        <dbReference type="ChEBI" id="CHEBI:36264"/>
    </ligand>
</feature>
<evidence type="ECO:0000256" key="5">
    <source>
        <dbReference type="ARBA" id="ARBA00062515"/>
    </source>
</evidence>
<evidence type="ECO:0000256" key="3">
    <source>
        <dbReference type="ARBA" id="ARBA00022723"/>
    </source>
</evidence>
<comment type="similarity">
    <text evidence="1">Belongs to the bacterial solute-binding protein ModA family.</text>
</comment>
<dbReference type="GO" id="GO:0046872">
    <property type="term" value="F:metal ion binding"/>
    <property type="evidence" value="ECO:0007669"/>
    <property type="project" value="UniProtKB-KW"/>
</dbReference>
<dbReference type="AlphaFoldDB" id="A0A1H5WQ75"/>
<feature type="binding site" evidence="6">
    <location>
        <position position="64"/>
    </location>
    <ligand>
        <name>molybdate</name>
        <dbReference type="ChEBI" id="CHEBI:36264"/>
    </ligand>
</feature>
<feature type="chain" id="PRO_5009288552" evidence="7">
    <location>
        <begin position="28"/>
        <end position="261"/>
    </location>
</feature>
<comment type="subunit">
    <text evidence="5">The complex is composed of two ATP-binding proteins (ModC), two transmembrane proteins (ModB) and a solute-binding protein (ModA).</text>
</comment>
<dbReference type="InterPro" id="IPR050682">
    <property type="entry name" value="ModA/WtpA"/>
</dbReference>
<dbReference type="InterPro" id="IPR005950">
    <property type="entry name" value="ModA"/>
</dbReference>
<gene>
    <name evidence="8" type="ORF">SAMN04488244_10616</name>
</gene>
<evidence type="ECO:0000256" key="2">
    <source>
        <dbReference type="ARBA" id="ARBA00022505"/>
    </source>
</evidence>
<keyword evidence="9" id="KW-1185">Reference proteome</keyword>
<protein>
    <submittedName>
        <fullName evidence="8">Molybdate transport system substrate-binding protein</fullName>
    </submittedName>
</protein>
<dbReference type="GO" id="GO:0030288">
    <property type="term" value="C:outer membrane-bounded periplasmic space"/>
    <property type="evidence" value="ECO:0007669"/>
    <property type="project" value="TreeGrafter"/>
</dbReference>
<proteinExistence type="inferred from homology"/>
<dbReference type="PANTHER" id="PTHR30632">
    <property type="entry name" value="MOLYBDATE-BINDING PERIPLASMIC PROTEIN"/>
    <property type="match status" value="1"/>
</dbReference>
<dbReference type="Proteomes" id="UP000236721">
    <property type="component" value="Unassembled WGS sequence"/>
</dbReference>
<evidence type="ECO:0000313" key="8">
    <source>
        <dbReference type="EMBL" id="SEG01465.1"/>
    </source>
</evidence>
<evidence type="ECO:0000256" key="7">
    <source>
        <dbReference type="SAM" id="SignalP"/>
    </source>
</evidence>
<dbReference type="Pfam" id="PF13531">
    <property type="entry name" value="SBP_bac_11"/>
    <property type="match status" value="1"/>
</dbReference>
<dbReference type="PIRSF" id="PIRSF004846">
    <property type="entry name" value="ModA"/>
    <property type="match status" value="1"/>
</dbReference>
<dbReference type="FunFam" id="3.40.190.10:FF:000035">
    <property type="entry name" value="Molybdate ABC transporter substrate-binding protein"/>
    <property type="match status" value="1"/>
</dbReference>
<feature type="signal peptide" evidence="7">
    <location>
        <begin position="1"/>
        <end position="27"/>
    </location>
</feature>
<sequence>MARLKVKGLMKTFLLTALVTLSPFAFANKLHVYAAASMTNAVDALTMEFKQNSHYDVSTVYGGSSSIARQVSLGAPADIFISANTRWVDYLVGTGIVSEDRIVDIARNKLVLVTNKSRQITDNFDITSQQEWLRTLGDDRLAVGTVTSVPVGIYSKQSLESLGVWPVVRSKLAPVSNVRQVLALVERNEVPLGVVYQTDVMASHQVKVVAEFPGNSHEPIVYPMVALNQEPHSEAFAAFVQSNKGQEILKHFGFVVGKSVQ</sequence>
<dbReference type="EMBL" id="FNVG01000006">
    <property type="protein sequence ID" value="SEG01465.1"/>
    <property type="molecule type" value="Genomic_DNA"/>
</dbReference>
<reference evidence="9" key="1">
    <citation type="submission" date="2016-10" db="EMBL/GenBank/DDBJ databases">
        <authorList>
            <person name="Varghese N."/>
            <person name="Submissions S."/>
        </authorList>
    </citation>
    <scope>NUCLEOTIDE SEQUENCE [LARGE SCALE GENOMIC DNA]</scope>
    <source>
        <strain evidence="9">CGMCC 1.7062</strain>
    </source>
</reference>
<dbReference type="SUPFAM" id="SSF53850">
    <property type="entry name" value="Periplasmic binding protein-like II"/>
    <property type="match status" value="1"/>
</dbReference>
<dbReference type="NCBIfam" id="TIGR01256">
    <property type="entry name" value="modA"/>
    <property type="match status" value="1"/>
</dbReference>
<dbReference type="Gene3D" id="3.40.190.10">
    <property type="entry name" value="Periplasmic binding protein-like II"/>
    <property type="match status" value="2"/>
</dbReference>
<feature type="binding site" evidence="6">
    <location>
        <position position="196"/>
    </location>
    <ligand>
        <name>molybdate</name>
        <dbReference type="ChEBI" id="CHEBI:36264"/>
    </ligand>
</feature>
<evidence type="ECO:0000256" key="6">
    <source>
        <dbReference type="PIRSR" id="PIRSR004846-1"/>
    </source>
</evidence>
<evidence type="ECO:0000256" key="1">
    <source>
        <dbReference type="ARBA" id="ARBA00009175"/>
    </source>
</evidence>
<organism evidence="8 9">
    <name type="scientific">Vibrio hangzhouensis</name>
    <dbReference type="NCBI Taxonomy" id="462991"/>
    <lineage>
        <taxon>Bacteria</taxon>
        <taxon>Pseudomonadati</taxon>
        <taxon>Pseudomonadota</taxon>
        <taxon>Gammaproteobacteria</taxon>
        <taxon>Vibrionales</taxon>
        <taxon>Vibrionaceae</taxon>
        <taxon>Vibrio</taxon>
    </lineage>
</organism>
<evidence type="ECO:0000313" key="9">
    <source>
        <dbReference type="Proteomes" id="UP000236721"/>
    </source>
</evidence>
<dbReference type="GO" id="GO:1901359">
    <property type="term" value="F:tungstate binding"/>
    <property type="evidence" value="ECO:0007669"/>
    <property type="project" value="UniProtKB-ARBA"/>
</dbReference>